<name>A0A151M9D1_ALLMI</name>
<sequence>MDKASDFGSEDCRRALSPVLLFGTITSYHYGLAQPELQTVLRRWRRARRRRGRPFGGDRHPAPLGCDLRPAPRAPSRSRPDWKFTDWDIEGRRRTSLCKQGESLCDILQQR</sequence>
<evidence type="ECO:0000313" key="3">
    <source>
        <dbReference type="Proteomes" id="UP000050525"/>
    </source>
</evidence>
<organism evidence="2 3">
    <name type="scientific">Alligator mississippiensis</name>
    <name type="common">American alligator</name>
    <dbReference type="NCBI Taxonomy" id="8496"/>
    <lineage>
        <taxon>Eukaryota</taxon>
        <taxon>Metazoa</taxon>
        <taxon>Chordata</taxon>
        <taxon>Craniata</taxon>
        <taxon>Vertebrata</taxon>
        <taxon>Euteleostomi</taxon>
        <taxon>Archelosauria</taxon>
        <taxon>Archosauria</taxon>
        <taxon>Crocodylia</taxon>
        <taxon>Alligatoridae</taxon>
        <taxon>Alligatorinae</taxon>
        <taxon>Alligator</taxon>
    </lineage>
</organism>
<proteinExistence type="predicted"/>
<keyword evidence="3" id="KW-1185">Reference proteome</keyword>
<accession>A0A151M9D1</accession>
<feature type="region of interest" description="Disordered" evidence="1">
    <location>
        <begin position="51"/>
        <end position="80"/>
    </location>
</feature>
<dbReference type="EMBL" id="AKHW03006295">
    <property type="protein sequence ID" value="KYO21081.1"/>
    <property type="molecule type" value="Genomic_DNA"/>
</dbReference>
<comment type="caution">
    <text evidence="2">The sequence shown here is derived from an EMBL/GenBank/DDBJ whole genome shotgun (WGS) entry which is preliminary data.</text>
</comment>
<dbReference type="AlphaFoldDB" id="A0A151M9D1"/>
<reference evidence="2 3" key="1">
    <citation type="journal article" date="2012" name="Genome Biol.">
        <title>Sequencing three crocodilian genomes to illuminate the evolution of archosaurs and amniotes.</title>
        <authorList>
            <person name="St John J.A."/>
            <person name="Braun E.L."/>
            <person name="Isberg S.R."/>
            <person name="Miles L.G."/>
            <person name="Chong A.Y."/>
            <person name="Gongora J."/>
            <person name="Dalzell P."/>
            <person name="Moran C."/>
            <person name="Bed'hom B."/>
            <person name="Abzhanov A."/>
            <person name="Burgess S.C."/>
            <person name="Cooksey A.M."/>
            <person name="Castoe T.A."/>
            <person name="Crawford N.G."/>
            <person name="Densmore L.D."/>
            <person name="Drew J.C."/>
            <person name="Edwards S.V."/>
            <person name="Faircloth B.C."/>
            <person name="Fujita M.K."/>
            <person name="Greenwold M.J."/>
            <person name="Hoffmann F.G."/>
            <person name="Howard J.M."/>
            <person name="Iguchi T."/>
            <person name="Janes D.E."/>
            <person name="Khan S.Y."/>
            <person name="Kohno S."/>
            <person name="de Koning A.J."/>
            <person name="Lance S.L."/>
            <person name="McCarthy F.M."/>
            <person name="McCormack J.E."/>
            <person name="Merchant M.E."/>
            <person name="Peterson D.G."/>
            <person name="Pollock D.D."/>
            <person name="Pourmand N."/>
            <person name="Raney B.J."/>
            <person name="Roessler K.A."/>
            <person name="Sanford J.R."/>
            <person name="Sawyer R.H."/>
            <person name="Schmidt C.J."/>
            <person name="Triplett E.W."/>
            <person name="Tuberville T.D."/>
            <person name="Venegas-Anaya M."/>
            <person name="Howard J.T."/>
            <person name="Jarvis E.D."/>
            <person name="Guillette L.J.Jr."/>
            <person name="Glenn T.C."/>
            <person name="Green R.E."/>
            <person name="Ray D.A."/>
        </authorList>
    </citation>
    <scope>NUCLEOTIDE SEQUENCE [LARGE SCALE GENOMIC DNA]</scope>
    <source>
        <strain evidence="2">KSC_2009_1</strain>
    </source>
</reference>
<protein>
    <submittedName>
        <fullName evidence="2">Uncharacterized protein</fullName>
    </submittedName>
</protein>
<evidence type="ECO:0000256" key="1">
    <source>
        <dbReference type="SAM" id="MobiDB-lite"/>
    </source>
</evidence>
<dbReference type="Proteomes" id="UP000050525">
    <property type="component" value="Unassembled WGS sequence"/>
</dbReference>
<evidence type="ECO:0000313" key="2">
    <source>
        <dbReference type="EMBL" id="KYO21081.1"/>
    </source>
</evidence>
<gene>
    <name evidence="2" type="ORF">Y1Q_0001385</name>
</gene>